<keyword evidence="1" id="KW-0472">Membrane</keyword>
<reference evidence="2 3" key="1">
    <citation type="submission" date="2024-07" db="EMBL/GenBank/DDBJ databases">
        <title>Characterization of a bacterium isolated from hydrolysated instant sea cucumber by whole-genome sequencing and metabolomics.</title>
        <authorList>
            <person name="Luo X."/>
            <person name="Zhang Z."/>
            <person name="Zheng Z."/>
            <person name="Zhang W."/>
            <person name="Ming T."/>
            <person name="Jiao L."/>
            <person name="Su X."/>
            <person name="Kong F."/>
            <person name="Xu J."/>
        </authorList>
    </citation>
    <scope>NUCLEOTIDE SEQUENCE [LARGE SCALE GENOMIC DNA]</scope>
    <source>
        <strain evidence="2 3">XL-2024</strain>
    </source>
</reference>
<keyword evidence="1" id="KW-1133">Transmembrane helix</keyword>
<evidence type="ECO:0000313" key="3">
    <source>
        <dbReference type="Proteomes" id="UP001558534"/>
    </source>
</evidence>
<gene>
    <name evidence="2" type="ORF">AB1300_02355</name>
</gene>
<feature type="transmembrane region" description="Helical" evidence="1">
    <location>
        <begin position="6"/>
        <end position="29"/>
    </location>
</feature>
<accession>A0ABV3VSU5</accession>
<proteinExistence type="predicted"/>
<dbReference type="EMBL" id="JBFRHK010000001">
    <property type="protein sequence ID" value="MEX3743972.1"/>
    <property type="molecule type" value="Genomic_DNA"/>
</dbReference>
<evidence type="ECO:0000256" key="1">
    <source>
        <dbReference type="SAM" id="Phobius"/>
    </source>
</evidence>
<comment type="caution">
    <text evidence="2">The sequence shown here is derived from an EMBL/GenBank/DDBJ whole genome shotgun (WGS) entry which is preliminary data.</text>
</comment>
<sequence>MTIEGLFGLIIEPLLWSLVVFFSLQTIIVTFNKADTKAKKYAIVTSVLVFLLVISDDITSMIDFIMRIS</sequence>
<keyword evidence="3" id="KW-1185">Reference proteome</keyword>
<dbReference type="Proteomes" id="UP001558534">
    <property type="component" value="Unassembled WGS sequence"/>
</dbReference>
<organism evidence="2 3">
    <name type="scientific">Lysinibacillus xylanilyticus</name>
    <dbReference type="NCBI Taxonomy" id="582475"/>
    <lineage>
        <taxon>Bacteria</taxon>
        <taxon>Bacillati</taxon>
        <taxon>Bacillota</taxon>
        <taxon>Bacilli</taxon>
        <taxon>Bacillales</taxon>
        <taxon>Bacillaceae</taxon>
        <taxon>Lysinibacillus</taxon>
    </lineage>
</organism>
<evidence type="ECO:0000313" key="2">
    <source>
        <dbReference type="EMBL" id="MEX3743972.1"/>
    </source>
</evidence>
<protein>
    <submittedName>
        <fullName evidence="2">Uncharacterized protein</fullName>
    </submittedName>
</protein>
<feature type="transmembrane region" description="Helical" evidence="1">
    <location>
        <begin position="41"/>
        <end position="66"/>
    </location>
</feature>
<keyword evidence="1" id="KW-0812">Transmembrane</keyword>
<dbReference type="RefSeq" id="WP_368634990.1">
    <property type="nucleotide sequence ID" value="NZ_JBFRHK010000001.1"/>
</dbReference>
<name>A0ABV3VSU5_9BACI</name>